<name>A0ACB9MWV1_BAUVA</name>
<keyword evidence="2" id="KW-1185">Reference proteome</keyword>
<comment type="caution">
    <text evidence="1">The sequence shown here is derived from an EMBL/GenBank/DDBJ whole genome shotgun (WGS) entry which is preliminary data.</text>
</comment>
<dbReference type="Proteomes" id="UP000828941">
    <property type="component" value="Chromosome 8"/>
</dbReference>
<evidence type="ECO:0000313" key="1">
    <source>
        <dbReference type="EMBL" id="KAI4327481.1"/>
    </source>
</evidence>
<protein>
    <submittedName>
        <fullName evidence="1">Uncharacterized protein</fullName>
    </submittedName>
</protein>
<accession>A0ACB9MWV1</accession>
<sequence>MNHNLPLQFTMRWLPTISFSTSKSSSTIKCSSSSAVVDADHPKKKTGNATREAAGGGGTSSWLWGVGKKSSRGKKLRPIGDHDGKSPPRSWQDSEDDHPVPFSPPERTYVRSSSSPSSVAPQPLPLPESLLRQKDGDCPLPSPNSVHAPTTTAAAADRPVVALDGIYPVFRMRSVFAGQGMRRNIEQSSRVAIQDLSGSENARDNSRSAPASPFSSPSQKVRTGDFVPYHYVPPKGNQFWSAPEMPISEASARQPPPAFLDLTAFGSDNSPLHSPPGLSPRPNLRSPSRSSSPIHPRLSLEVRRDSNGPVNVHPLPLPPGAGLPSTSHNYSQALGKSDSLPMKSQWQKGKLIGRGTFGSVYVATNRETGALCAMKEVELFPDDPKFAECMRQLEQEIKLLSQLKHPNIVQYYGSEIVEDRFYIYLEYVHPGSINKYVREHCGAITESVVRNFTRHILSGLAYLHSKKTIHRDIKGANLLVDSTGVVKLADFGMAKHLTGQVAELSMKGSPYWMAPELMQAVMQKDNSSDLAFAVDIWSLGCTIIEMFTGKSPWSEYEGAAAMFKVMRDTPPIPETLSSEGRDFLRCCFRRNPAERASAAVLLEHPFLRN</sequence>
<proteinExistence type="predicted"/>
<evidence type="ECO:0000313" key="2">
    <source>
        <dbReference type="Proteomes" id="UP000828941"/>
    </source>
</evidence>
<organism evidence="1 2">
    <name type="scientific">Bauhinia variegata</name>
    <name type="common">Purple orchid tree</name>
    <name type="synonym">Phanera variegata</name>
    <dbReference type="NCBI Taxonomy" id="167791"/>
    <lineage>
        <taxon>Eukaryota</taxon>
        <taxon>Viridiplantae</taxon>
        <taxon>Streptophyta</taxon>
        <taxon>Embryophyta</taxon>
        <taxon>Tracheophyta</taxon>
        <taxon>Spermatophyta</taxon>
        <taxon>Magnoliopsida</taxon>
        <taxon>eudicotyledons</taxon>
        <taxon>Gunneridae</taxon>
        <taxon>Pentapetalae</taxon>
        <taxon>rosids</taxon>
        <taxon>fabids</taxon>
        <taxon>Fabales</taxon>
        <taxon>Fabaceae</taxon>
        <taxon>Cercidoideae</taxon>
        <taxon>Cercideae</taxon>
        <taxon>Bauhiniinae</taxon>
        <taxon>Bauhinia</taxon>
    </lineage>
</organism>
<gene>
    <name evidence="1" type="ORF">L6164_019936</name>
</gene>
<dbReference type="EMBL" id="CM039433">
    <property type="protein sequence ID" value="KAI4327481.1"/>
    <property type="molecule type" value="Genomic_DNA"/>
</dbReference>
<reference evidence="1 2" key="1">
    <citation type="journal article" date="2022" name="DNA Res.">
        <title>Chromosomal-level genome assembly of the orchid tree Bauhinia variegata (Leguminosae; Cercidoideae) supports the allotetraploid origin hypothesis of Bauhinia.</title>
        <authorList>
            <person name="Zhong Y."/>
            <person name="Chen Y."/>
            <person name="Zheng D."/>
            <person name="Pang J."/>
            <person name="Liu Y."/>
            <person name="Luo S."/>
            <person name="Meng S."/>
            <person name="Qian L."/>
            <person name="Wei D."/>
            <person name="Dai S."/>
            <person name="Zhou R."/>
        </authorList>
    </citation>
    <scope>NUCLEOTIDE SEQUENCE [LARGE SCALE GENOMIC DNA]</scope>
    <source>
        <strain evidence="1">BV-YZ2020</strain>
    </source>
</reference>